<comment type="similarity">
    <text evidence="1">Belongs to the Orn/Lys/Arg decarboxylase class-I family.</text>
</comment>
<dbReference type="PROSITE" id="PS00703">
    <property type="entry name" value="OKR_DC_1"/>
    <property type="match status" value="1"/>
</dbReference>
<dbReference type="GO" id="GO:0005829">
    <property type="term" value="C:cytosol"/>
    <property type="evidence" value="ECO:0007669"/>
    <property type="project" value="TreeGrafter"/>
</dbReference>
<evidence type="ECO:0000256" key="3">
    <source>
        <dbReference type="ARBA" id="ARBA00022898"/>
    </source>
</evidence>
<dbReference type="PANTHER" id="PTHR45229">
    <property type="entry name" value="CONSTITUTIVE ORNITHINE DECARBOXYLASE"/>
    <property type="match status" value="1"/>
</dbReference>
<dbReference type="FunFam" id="3.90.1150.10:FF:000016">
    <property type="entry name" value="Lysine decarboxylase, inducible"/>
    <property type="match status" value="1"/>
</dbReference>
<dbReference type="InterPro" id="IPR015421">
    <property type="entry name" value="PyrdxlP-dep_Trfase_major"/>
</dbReference>
<dbReference type="GO" id="GO:0030170">
    <property type="term" value="F:pyridoxal phosphate binding"/>
    <property type="evidence" value="ECO:0007669"/>
    <property type="project" value="TreeGrafter"/>
</dbReference>
<dbReference type="AlphaFoldDB" id="A0A7D8IXQ0"/>
<evidence type="ECO:0000313" key="6">
    <source>
        <dbReference type="EMBL" id="SUF97193.1"/>
    </source>
</evidence>
<feature type="domain" description="Orn/Lys/Arg decarboxylases family 1 pyridoxal-P attachment site" evidence="5">
    <location>
        <begin position="148"/>
        <end position="162"/>
    </location>
</feature>
<dbReference type="FunFam" id="3.90.100.10:FF:000001">
    <property type="entry name" value="Lysine decarboxylase, inducible"/>
    <property type="match status" value="1"/>
</dbReference>
<dbReference type="Gene3D" id="3.90.100.10">
    <property type="entry name" value="Orn/Lys/Arg decarboxylase, C-terminal domain"/>
    <property type="match status" value="1"/>
</dbReference>
<dbReference type="NCBIfam" id="NF011928">
    <property type="entry name" value="PRK15399.1"/>
    <property type="match status" value="1"/>
</dbReference>
<dbReference type="GO" id="GO:0008923">
    <property type="term" value="F:lysine decarboxylase activity"/>
    <property type="evidence" value="ECO:0007669"/>
    <property type="project" value="UniProtKB-EC"/>
</dbReference>
<organism evidence="6 7">
    <name type="scientific">Salmonella enterica</name>
    <name type="common">Salmonella choleraesuis</name>
    <dbReference type="NCBI Taxonomy" id="28901"/>
    <lineage>
        <taxon>Bacteria</taxon>
        <taxon>Pseudomonadati</taxon>
        <taxon>Pseudomonadota</taxon>
        <taxon>Gammaproteobacteria</taxon>
        <taxon>Enterobacterales</taxon>
        <taxon>Enterobacteriaceae</taxon>
        <taxon>Salmonella</taxon>
    </lineage>
</organism>
<dbReference type="InterPro" id="IPR015424">
    <property type="entry name" value="PyrdxlP-dep_Trfase"/>
</dbReference>
<proteinExistence type="inferred from homology"/>
<dbReference type="Gene3D" id="3.90.1150.10">
    <property type="entry name" value="Aspartate Aminotransferase, domain 1"/>
    <property type="match status" value="1"/>
</dbReference>
<reference evidence="6 7" key="1">
    <citation type="submission" date="2018-06" db="EMBL/GenBank/DDBJ databases">
        <authorList>
            <consortium name="Pathogen Informatics"/>
            <person name="Doyle S."/>
        </authorList>
    </citation>
    <scope>NUCLEOTIDE SEQUENCE [LARGE SCALE GENOMIC DNA]</scope>
    <source>
        <strain evidence="6 7">NCTC6385</strain>
    </source>
</reference>
<dbReference type="SUPFAM" id="SSF53383">
    <property type="entry name" value="PLP-dependent transferases"/>
    <property type="match status" value="1"/>
</dbReference>
<dbReference type="GO" id="GO:0008792">
    <property type="term" value="F:arginine decarboxylase activity"/>
    <property type="evidence" value="ECO:0007669"/>
    <property type="project" value="TreeGrafter"/>
</dbReference>
<dbReference type="PANTHER" id="PTHR45229:SF3">
    <property type="entry name" value="BIODEGRADATIVE ARGININE DECARBOXYLASE"/>
    <property type="match status" value="1"/>
</dbReference>
<dbReference type="InterPro" id="IPR036633">
    <property type="entry name" value="Prn/Lys/Arg_de-COase_C_sf"/>
</dbReference>
<keyword evidence="4 6" id="KW-0456">Lyase</keyword>
<gene>
    <name evidence="6" type="primary">ldcC_1</name>
    <name evidence="6" type="ORF">NCTC6385_04223</name>
</gene>
<evidence type="ECO:0000313" key="7">
    <source>
        <dbReference type="Proteomes" id="UP000254463"/>
    </source>
</evidence>
<dbReference type="Proteomes" id="UP000254463">
    <property type="component" value="Unassembled WGS sequence"/>
</dbReference>
<dbReference type="InterPro" id="IPR011193">
    <property type="entry name" value="Orn/lys/arg_de-COase"/>
</dbReference>
<protein>
    <submittedName>
        <fullName evidence="6">Lysine decarboxylase</fullName>
        <ecNumber evidence="6">4.1.1.18</ecNumber>
    </submittedName>
</protein>
<evidence type="ECO:0000256" key="1">
    <source>
        <dbReference type="ARBA" id="ARBA00010671"/>
    </source>
</evidence>
<keyword evidence="3" id="KW-0663">Pyridoxal phosphate</keyword>
<dbReference type="InterPro" id="IPR008286">
    <property type="entry name" value="Prn/Lys/Arg_de-COase_C"/>
</dbReference>
<accession>A0A7D8IXQ0</accession>
<dbReference type="InterPro" id="IPR000310">
    <property type="entry name" value="Orn/Lys/Arg_deCO2ase_major_dom"/>
</dbReference>
<dbReference type="Gene3D" id="3.40.640.10">
    <property type="entry name" value="Type I PLP-dependent aspartate aminotransferase-like (Major domain)"/>
    <property type="match status" value="1"/>
</dbReference>
<dbReference type="EMBL" id="UGWV01000002">
    <property type="protein sequence ID" value="SUF97193.1"/>
    <property type="molecule type" value="Genomic_DNA"/>
</dbReference>
<sequence>MVTNGTSTSNKIVGMYAAPAGSTLLIDRNCHKSLAHLLMMSDVVPLWLKPTRNALGILGGIPRREFTRASIESKIEETPQAQWPVHAVITNSTYDGLLYNTNWIKQMLDVPSIHFDSAWVPYTHFHPIYQGKSGMSGDRVPGKVIFETQSTHKMLAAFSQASLIHIKGEYDEETFNEAFMMHTSTSPSYPIVASIETAAAMLRGNPGKRLINRSVERALHFRKEVQRLREESDSWFFDIWQPEEVDEAECWPVTPGETWHGFTDADDDHMFLDPVKVTILTPGMDEQGNMSEEGIPAALVAKFLDERGVVVEKTGPYNLLFLFSIGIDKTRAMGLLRGLTEFKRAYDLNLRVKNMLPDLYAEDPDFYRNMRIQDLAQGIHKLIRQHDLPGLMLRAFEVLPEMIMTPHQAWQRQIKGEVETVALDQLPGRVSANMILPYPPGVPLLMPGERITQQSRAVLDFLLMLCSIGQHYPGFETDIHGAKRNEDGVYQVRVLKHAC</sequence>
<dbReference type="Pfam" id="PF01276">
    <property type="entry name" value="OKR_DC_1"/>
    <property type="match status" value="1"/>
</dbReference>
<dbReference type="GO" id="GO:0006527">
    <property type="term" value="P:L-arginine catabolic process"/>
    <property type="evidence" value="ECO:0007669"/>
    <property type="project" value="TreeGrafter"/>
</dbReference>
<keyword evidence="2" id="KW-0210">Decarboxylase</keyword>
<dbReference type="Pfam" id="PF03711">
    <property type="entry name" value="OKR_DC_1_C"/>
    <property type="match status" value="1"/>
</dbReference>
<evidence type="ECO:0000256" key="2">
    <source>
        <dbReference type="ARBA" id="ARBA00022793"/>
    </source>
</evidence>
<evidence type="ECO:0000259" key="5">
    <source>
        <dbReference type="PROSITE" id="PS00703"/>
    </source>
</evidence>
<dbReference type="SUPFAM" id="SSF55904">
    <property type="entry name" value="Ornithine decarboxylase C-terminal domain"/>
    <property type="match status" value="1"/>
</dbReference>
<dbReference type="InterPro" id="IPR015422">
    <property type="entry name" value="PyrdxlP-dep_Trfase_small"/>
</dbReference>
<name>A0A7D8IXQ0_SALER</name>
<evidence type="ECO:0000256" key="4">
    <source>
        <dbReference type="ARBA" id="ARBA00023239"/>
    </source>
</evidence>
<dbReference type="EC" id="4.1.1.18" evidence="6"/>